<feature type="compositionally biased region" description="Polar residues" evidence="4">
    <location>
        <begin position="47"/>
        <end position="58"/>
    </location>
</feature>
<sequence length="308" mass="35102">MCMKNPRSDLRNRYMTDSKTTLSPKPARKTRTKTRKPKFLSLRQELSPGNTQESGEMTQHHQLNLFPLYPENLYEEKEIHDDNVAHFFDVDGAATLNGLLGGERGGGGVMSSEEDSLSPSLTYPYGEHDSHKGESSLARTALRHKERDASEEVKWVSYSDVVEKKEEEVSSCAADVPDLKETQGLLLKLDYQEILNVWSNKAPLYIEGECPQTVPDVLDDSLAHDSTNVLIDVGCTGNGRLWRVPDEGSSVIEDMGEEGRKMGQREARVLRYKEKRQNRLFSKRIRYEVRKLNAEKRPRMKGRFVKRS</sequence>
<evidence type="ECO:0000313" key="7">
    <source>
        <dbReference type="Proteomes" id="UP000655225"/>
    </source>
</evidence>
<evidence type="ECO:0000313" key="6">
    <source>
        <dbReference type="EMBL" id="KAF8390556.1"/>
    </source>
</evidence>
<dbReference type="GO" id="GO:0006355">
    <property type="term" value="P:regulation of DNA-templated transcription"/>
    <property type="evidence" value="ECO:0007669"/>
    <property type="project" value="TreeGrafter"/>
</dbReference>
<dbReference type="InterPro" id="IPR010402">
    <property type="entry name" value="CCT_domain"/>
</dbReference>
<evidence type="ECO:0000256" key="2">
    <source>
        <dbReference type="ARBA" id="ARBA00023242"/>
    </source>
</evidence>
<feature type="compositionally biased region" description="Basic and acidic residues" evidence="4">
    <location>
        <begin position="1"/>
        <end position="16"/>
    </location>
</feature>
<dbReference type="PROSITE" id="PS51017">
    <property type="entry name" value="CCT"/>
    <property type="match status" value="1"/>
</dbReference>
<evidence type="ECO:0000256" key="4">
    <source>
        <dbReference type="SAM" id="MobiDB-lite"/>
    </source>
</evidence>
<keyword evidence="2 3" id="KW-0539">Nucleus</keyword>
<protein>
    <recommendedName>
        <fullName evidence="5">CCT domain-containing protein</fullName>
    </recommendedName>
</protein>
<evidence type="ECO:0000259" key="5">
    <source>
        <dbReference type="PROSITE" id="PS51017"/>
    </source>
</evidence>
<feature type="domain" description="CCT" evidence="5">
    <location>
        <begin position="265"/>
        <end position="307"/>
    </location>
</feature>
<gene>
    <name evidence="6" type="ORF">HHK36_025083</name>
</gene>
<dbReference type="OMA" id="NTSHEIN"/>
<name>A0A835D5A0_TETSI</name>
<comment type="subcellular location">
    <subcellularLocation>
        <location evidence="1 3">Nucleus</location>
    </subcellularLocation>
</comment>
<dbReference type="GO" id="GO:0005634">
    <property type="term" value="C:nucleus"/>
    <property type="evidence" value="ECO:0007669"/>
    <property type="project" value="UniProtKB-SubCell"/>
</dbReference>
<feature type="compositionally biased region" description="Basic residues" evidence="4">
    <location>
        <begin position="26"/>
        <end position="38"/>
    </location>
</feature>
<evidence type="ECO:0000256" key="1">
    <source>
        <dbReference type="ARBA" id="ARBA00004123"/>
    </source>
</evidence>
<comment type="caution">
    <text evidence="6">The sequence shown here is derived from an EMBL/GenBank/DDBJ whole genome shotgun (WGS) entry which is preliminary data.</text>
</comment>
<accession>A0A835D5A0</accession>
<evidence type="ECO:0000256" key="3">
    <source>
        <dbReference type="PROSITE-ProRule" id="PRU00357"/>
    </source>
</evidence>
<dbReference type="Pfam" id="PF06203">
    <property type="entry name" value="CCT"/>
    <property type="match status" value="1"/>
</dbReference>
<organism evidence="6 7">
    <name type="scientific">Tetracentron sinense</name>
    <name type="common">Spur-leaf</name>
    <dbReference type="NCBI Taxonomy" id="13715"/>
    <lineage>
        <taxon>Eukaryota</taxon>
        <taxon>Viridiplantae</taxon>
        <taxon>Streptophyta</taxon>
        <taxon>Embryophyta</taxon>
        <taxon>Tracheophyta</taxon>
        <taxon>Spermatophyta</taxon>
        <taxon>Magnoliopsida</taxon>
        <taxon>Trochodendrales</taxon>
        <taxon>Trochodendraceae</taxon>
        <taxon>Tetracentron</taxon>
    </lineage>
</organism>
<dbReference type="PANTHER" id="PTHR31874">
    <property type="entry name" value="CCT MOTIF FAMILY PROTEIN, EXPRESSED"/>
    <property type="match status" value="1"/>
</dbReference>
<dbReference type="Proteomes" id="UP000655225">
    <property type="component" value="Unassembled WGS sequence"/>
</dbReference>
<reference evidence="6 7" key="1">
    <citation type="submission" date="2020-04" db="EMBL/GenBank/DDBJ databases">
        <title>Plant Genome Project.</title>
        <authorList>
            <person name="Zhang R.-G."/>
        </authorList>
    </citation>
    <scope>NUCLEOTIDE SEQUENCE [LARGE SCALE GENOMIC DNA]</scope>
    <source>
        <strain evidence="6">YNK0</strain>
        <tissue evidence="6">Leaf</tissue>
    </source>
</reference>
<feature type="region of interest" description="Disordered" evidence="4">
    <location>
        <begin position="124"/>
        <end position="144"/>
    </location>
</feature>
<dbReference type="OrthoDB" id="153872at2759"/>
<dbReference type="AlphaFoldDB" id="A0A835D5A0"/>
<dbReference type="PANTHER" id="PTHR31874:SF25">
    <property type="entry name" value="CCT MOTIF FAMILY PROTEIN"/>
    <property type="match status" value="1"/>
</dbReference>
<dbReference type="InterPro" id="IPR052453">
    <property type="entry name" value="CONSTANS-like_ZF"/>
</dbReference>
<feature type="region of interest" description="Disordered" evidence="4">
    <location>
        <begin position="1"/>
        <end position="58"/>
    </location>
</feature>
<proteinExistence type="predicted"/>
<dbReference type="EMBL" id="JABCRI010000018">
    <property type="protein sequence ID" value="KAF8390556.1"/>
    <property type="molecule type" value="Genomic_DNA"/>
</dbReference>
<keyword evidence="7" id="KW-1185">Reference proteome</keyword>